<accession>A0A8J2KMU3</accession>
<evidence type="ECO:0000256" key="1">
    <source>
        <dbReference type="ARBA" id="ARBA00009915"/>
    </source>
</evidence>
<comment type="caution">
    <text evidence="7">The sequence shown here is derived from an EMBL/GenBank/DDBJ whole genome shotgun (WGS) entry which is preliminary data.</text>
</comment>
<evidence type="ECO:0000256" key="6">
    <source>
        <dbReference type="ARBA" id="ARBA00023049"/>
    </source>
</evidence>
<gene>
    <name evidence="7" type="ORF">AFUS01_LOCUS30312</name>
</gene>
<keyword evidence="6" id="KW-0482">Metalloprotease</keyword>
<dbReference type="GO" id="GO:0046872">
    <property type="term" value="F:metal ion binding"/>
    <property type="evidence" value="ECO:0007669"/>
    <property type="project" value="UniProtKB-KW"/>
</dbReference>
<evidence type="ECO:0000256" key="4">
    <source>
        <dbReference type="ARBA" id="ARBA00022723"/>
    </source>
</evidence>
<evidence type="ECO:0000256" key="2">
    <source>
        <dbReference type="ARBA" id="ARBA00016555"/>
    </source>
</evidence>
<protein>
    <recommendedName>
        <fullName evidence="2">Mitochondrial inner membrane protease ATP23 homolog</fullName>
    </recommendedName>
</protein>
<comment type="similarity">
    <text evidence="1">Belongs to the peptidase M76 family.</text>
</comment>
<dbReference type="Pfam" id="PF09768">
    <property type="entry name" value="Peptidase_M76"/>
    <property type="match status" value="1"/>
</dbReference>
<evidence type="ECO:0000313" key="7">
    <source>
        <dbReference type="EMBL" id="CAG7819893.1"/>
    </source>
</evidence>
<sequence length="357" mass="39974">MLDMWQPGSWQRQRRPTTGLCTVKCIKFAGGSGDWRPHSQSTQPSCNSLDGARNTYAGNLERGNGVVISSSFTFEINNKGETVPWRSRMPREARCESAEETIARNEKLAGQEQDTEKLKEQFHDALQADKARKLYPERGGDPVKASWLSTFAGTGGREGIDKLQCERNVYKVLQTSPLAKIMMGALKSSGCAVDIRRHFSCEVCDPSVTGGYDPVLNQVVICQNSARSKGFIQGVVTHEMIHMFDYCRRKLDLTDIKHLACTEIRAANLAHCSFLSAVTQGSASFFNIKNQHQNCVRKRAVASVLAVRNASQEEAEAAVDSVFWKCYNDLEPIGRRIRRNSDNMYQAYRDRISLGYD</sequence>
<dbReference type="PANTHER" id="PTHR21711">
    <property type="entry name" value="MITOCHONDRIAL INNER MEMBRANE PROTEASE"/>
    <property type="match status" value="1"/>
</dbReference>
<evidence type="ECO:0000313" key="8">
    <source>
        <dbReference type="Proteomes" id="UP000708208"/>
    </source>
</evidence>
<dbReference type="GO" id="GO:0004222">
    <property type="term" value="F:metalloendopeptidase activity"/>
    <property type="evidence" value="ECO:0007669"/>
    <property type="project" value="InterPro"/>
</dbReference>
<keyword evidence="5" id="KW-0378">Hydrolase</keyword>
<evidence type="ECO:0000256" key="5">
    <source>
        <dbReference type="ARBA" id="ARBA00022801"/>
    </source>
</evidence>
<keyword evidence="4" id="KW-0479">Metal-binding</keyword>
<dbReference type="InterPro" id="IPR019165">
    <property type="entry name" value="Peptidase_M76_ATP23"/>
</dbReference>
<dbReference type="GO" id="GO:0033615">
    <property type="term" value="P:mitochondrial proton-transporting ATP synthase complex assembly"/>
    <property type="evidence" value="ECO:0007669"/>
    <property type="project" value="TreeGrafter"/>
</dbReference>
<dbReference type="PANTHER" id="PTHR21711:SF0">
    <property type="entry name" value="MITOCHONDRIAL INNER MEMBRANE PROTEASE ATP23 HOMOLOG"/>
    <property type="match status" value="1"/>
</dbReference>
<keyword evidence="3" id="KW-0645">Protease</keyword>
<dbReference type="OrthoDB" id="285308at2759"/>
<dbReference type="AlphaFoldDB" id="A0A8J2KMU3"/>
<proteinExistence type="inferred from homology"/>
<dbReference type="GO" id="GO:0005739">
    <property type="term" value="C:mitochondrion"/>
    <property type="evidence" value="ECO:0007669"/>
    <property type="project" value="GOC"/>
</dbReference>
<dbReference type="EMBL" id="CAJVCH010462635">
    <property type="protein sequence ID" value="CAG7819893.1"/>
    <property type="molecule type" value="Genomic_DNA"/>
</dbReference>
<name>A0A8J2KMU3_9HEXA</name>
<keyword evidence="8" id="KW-1185">Reference proteome</keyword>
<evidence type="ECO:0000256" key="3">
    <source>
        <dbReference type="ARBA" id="ARBA00022670"/>
    </source>
</evidence>
<reference evidence="7" key="1">
    <citation type="submission" date="2021-06" db="EMBL/GenBank/DDBJ databases">
        <authorList>
            <person name="Hodson N. C."/>
            <person name="Mongue J. A."/>
            <person name="Jaron S. K."/>
        </authorList>
    </citation>
    <scope>NUCLEOTIDE SEQUENCE</scope>
</reference>
<dbReference type="Proteomes" id="UP000708208">
    <property type="component" value="Unassembled WGS sequence"/>
</dbReference>
<dbReference type="GO" id="GO:0034982">
    <property type="term" value="P:mitochondrial protein processing"/>
    <property type="evidence" value="ECO:0007669"/>
    <property type="project" value="TreeGrafter"/>
</dbReference>
<organism evidence="7 8">
    <name type="scientific">Allacma fusca</name>
    <dbReference type="NCBI Taxonomy" id="39272"/>
    <lineage>
        <taxon>Eukaryota</taxon>
        <taxon>Metazoa</taxon>
        <taxon>Ecdysozoa</taxon>
        <taxon>Arthropoda</taxon>
        <taxon>Hexapoda</taxon>
        <taxon>Collembola</taxon>
        <taxon>Symphypleona</taxon>
        <taxon>Sminthuridae</taxon>
        <taxon>Allacma</taxon>
    </lineage>
</organism>